<organism evidence="2 3">
    <name type="scientific">Vanrija albida</name>
    <dbReference type="NCBI Taxonomy" id="181172"/>
    <lineage>
        <taxon>Eukaryota</taxon>
        <taxon>Fungi</taxon>
        <taxon>Dikarya</taxon>
        <taxon>Basidiomycota</taxon>
        <taxon>Agaricomycotina</taxon>
        <taxon>Tremellomycetes</taxon>
        <taxon>Trichosporonales</taxon>
        <taxon>Trichosporonaceae</taxon>
        <taxon>Vanrija</taxon>
    </lineage>
</organism>
<evidence type="ECO:0000256" key="1">
    <source>
        <dbReference type="SAM" id="SignalP"/>
    </source>
</evidence>
<evidence type="ECO:0000313" key="3">
    <source>
        <dbReference type="Proteomes" id="UP001565368"/>
    </source>
</evidence>
<evidence type="ECO:0008006" key="4">
    <source>
        <dbReference type="Google" id="ProtNLM"/>
    </source>
</evidence>
<comment type="caution">
    <text evidence="2">The sequence shown here is derived from an EMBL/GenBank/DDBJ whole genome shotgun (WGS) entry which is preliminary data.</text>
</comment>
<dbReference type="GeneID" id="95983543"/>
<reference evidence="2 3" key="1">
    <citation type="submission" date="2023-08" db="EMBL/GenBank/DDBJ databases">
        <title>Annotated Genome Sequence of Vanrija albida AlHP1.</title>
        <authorList>
            <person name="Herzog R."/>
        </authorList>
    </citation>
    <scope>NUCLEOTIDE SEQUENCE [LARGE SCALE GENOMIC DNA]</scope>
    <source>
        <strain evidence="2 3">AlHP1</strain>
    </source>
</reference>
<gene>
    <name evidence="2" type="ORF">Q8F55_002500</name>
</gene>
<keyword evidence="1" id="KW-0732">Signal</keyword>
<dbReference type="EMBL" id="JBBXJM010000002">
    <property type="protein sequence ID" value="KAL1411538.1"/>
    <property type="molecule type" value="Genomic_DNA"/>
</dbReference>
<dbReference type="Proteomes" id="UP001565368">
    <property type="component" value="Unassembled WGS sequence"/>
</dbReference>
<feature type="signal peptide" evidence="1">
    <location>
        <begin position="1"/>
        <end position="19"/>
    </location>
</feature>
<feature type="chain" id="PRO_5046972270" description="Invertebrate defensins family profile domain-containing protein" evidence="1">
    <location>
        <begin position="20"/>
        <end position="102"/>
    </location>
</feature>
<dbReference type="RefSeq" id="XP_069211482.1">
    <property type="nucleotide sequence ID" value="XM_069351096.1"/>
</dbReference>
<sequence length="102" mass="11243">MKVFALAPLFFALAALASPAPVDDCDLAERDATPEPVLVTEDLDLAARDAELVDRACMYPSKCAANWAYYGGCEKYCAKYKYKYAGQSYAGCPKGWYRCCCK</sequence>
<name>A0ABR3QA20_9TREE</name>
<evidence type="ECO:0000313" key="2">
    <source>
        <dbReference type="EMBL" id="KAL1411538.1"/>
    </source>
</evidence>
<keyword evidence="3" id="KW-1185">Reference proteome</keyword>
<protein>
    <recommendedName>
        <fullName evidence="4">Invertebrate defensins family profile domain-containing protein</fullName>
    </recommendedName>
</protein>
<proteinExistence type="predicted"/>
<accession>A0ABR3QA20</accession>